<feature type="domain" description="Nudix hydrolase" evidence="3">
    <location>
        <begin position="25"/>
        <end position="159"/>
    </location>
</feature>
<evidence type="ECO:0000256" key="1">
    <source>
        <dbReference type="ARBA" id="ARBA00001946"/>
    </source>
</evidence>
<proteinExistence type="predicted"/>
<accession>A0A1F6EAW5</accession>
<name>A0A1F6EAW5_9BACT</name>
<dbReference type="Gene3D" id="3.90.79.10">
    <property type="entry name" value="Nucleoside Triphosphate Pyrophosphohydrolase"/>
    <property type="match status" value="1"/>
</dbReference>
<protein>
    <recommendedName>
        <fullName evidence="3">Nudix hydrolase domain-containing protein</fullName>
    </recommendedName>
</protein>
<dbReference type="AlphaFoldDB" id="A0A1F6EAW5"/>
<evidence type="ECO:0000256" key="2">
    <source>
        <dbReference type="ARBA" id="ARBA00022801"/>
    </source>
</evidence>
<dbReference type="PROSITE" id="PS51462">
    <property type="entry name" value="NUDIX"/>
    <property type="match status" value="1"/>
</dbReference>
<comment type="cofactor">
    <cofactor evidence="1">
        <name>Mg(2+)</name>
        <dbReference type="ChEBI" id="CHEBI:18420"/>
    </cofactor>
</comment>
<dbReference type="PANTHER" id="PTHR43046">
    <property type="entry name" value="GDP-MANNOSE MANNOSYL HYDROLASE"/>
    <property type="match status" value="1"/>
</dbReference>
<evidence type="ECO:0000313" key="4">
    <source>
        <dbReference type="EMBL" id="OGG70747.1"/>
    </source>
</evidence>
<dbReference type="PANTHER" id="PTHR43046:SF14">
    <property type="entry name" value="MUTT_NUDIX FAMILY PROTEIN"/>
    <property type="match status" value="1"/>
</dbReference>
<dbReference type="InterPro" id="IPR020476">
    <property type="entry name" value="Nudix_hydrolase"/>
</dbReference>
<dbReference type="EMBL" id="MFLL01000001">
    <property type="protein sequence ID" value="OGG70747.1"/>
    <property type="molecule type" value="Genomic_DNA"/>
</dbReference>
<dbReference type="InterPro" id="IPR000086">
    <property type="entry name" value="NUDIX_hydrolase_dom"/>
</dbReference>
<gene>
    <name evidence="4" type="ORF">A3C20_04470</name>
</gene>
<dbReference type="InterPro" id="IPR015797">
    <property type="entry name" value="NUDIX_hydrolase-like_dom_sf"/>
</dbReference>
<evidence type="ECO:0000313" key="5">
    <source>
        <dbReference type="Proteomes" id="UP000176914"/>
    </source>
</evidence>
<sequence>MTEKKTVTCTGINGEKTEVPVEQLTFRPSVFAVIIKDSEVLLSSQWDGWDFPGGGIHMGETMDETFAREVKQETGLTVQRGKLLHVADHFFTHPNGDRHFHSVLMYFTCKGVEGELKTQGLNEGEKAYMREAQWIPLEHVSTLKFYNQVDSPLLIRMAADGRGI</sequence>
<comment type="caution">
    <text evidence="4">The sequence shown here is derived from an EMBL/GenBank/DDBJ whole genome shotgun (WGS) entry which is preliminary data.</text>
</comment>
<reference evidence="4 5" key="1">
    <citation type="journal article" date="2016" name="Nat. Commun.">
        <title>Thousands of microbial genomes shed light on interconnected biogeochemical processes in an aquifer system.</title>
        <authorList>
            <person name="Anantharaman K."/>
            <person name="Brown C.T."/>
            <person name="Hug L.A."/>
            <person name="Sharon I."/>
            <person name="Castelle C.J."/>
            <person name="Probst A.J."/>
            <person name="Thomas B.C."/>
            <person name="Singh A."/>
            <person name="Wilkins M.J."/>
            <person name="Karaoz U."/>
            <person name="Brodie E.L."/>
            <person name="Williams K.H."/>
            <person name="Hubbard S.S."/>
            <person name="Banfield J.F."/>
        </authorList>
    </citation>
    <scope>NUCLEOTIDE SEQUENCE [LARGE SCALE GENOMIC DNA]</scope>
</reference>
<dbReference type="SUPFAM" id="SSF55811">
    <property type="entry name" value="Nudix"/>
    <property type="match status" value="1"/>
</dbReference>
<dbReference type="Proteomes" id="UP000176914">
    <property type="component" value="Unassembled WGS sequence"/>
</dbReference>
<evidence type="ECO:0000259" key="3">
    <source>
        <dbReference type="PROSITE" id="PS51462"/>
    </source>
</evidence>
<keyword evidence="2" id="KW-0378">Hydrolase</keyword>
<dbReference type="GO" id="GO:0016787">
    <property type="term" value="F:hydrolase activity"/>
    <property type="evidence" value="ECO:0007669"/>
    <property type="project" value="UniProtKB-KW"/>
</dbReference>
<dbReference type="PRINTS" id="PR00502">
    <property type="entry name" value="NUDIXFAMILY"/>
</dbReference>
<dbReference type="Pfam" id="PF00293">
    <property type="entry name" value="NUDIX"/>
    <property type="match status" value="1"/>
</dbReference>
<organism evidence="4 5">
    <name type="scientific">Candidatus Kaiserbacteria bacterium RIFCSPHIGHO2_02_FULL_55_25</name>
    <dbReference type="NCBI Taxonomy" id="1798498"/>
    <lineage>
        <taxon>Bacteria</taxon>
        <taxon>Candidatus Kaiseribacteriota</taxon>
    </lineage>
</organism>